<proteinExistence type="predicted"/>
<feature type="chain" id="PRO_5018201842" description="Lipocalin-like domain-containing protein" evidence="1">
    <location>
        <begin position="21"/>
        <end position="138"/>
    </location>
</feature>
<dbReference type="RefSeq" id="WP_121737376.1">
    <property type="nucleotide sequence ID" value="NZ_CP132899.1"/>
</dbReference>
<name>A0A3L7ZJ72_PARDI</name>
<keyword evidence="1" id="KW-0732">Signal</keyword>
<organism evidence="2 3">
    <name type="scientific">Parabacteroides distasonis</name>
    <dbReference type="NCBI Taxonomy" id="823"/>
    <lineage>
        <taxon>Bacteria</taxon>
        <taxon>Pseudomonadati</taxon>
        <taxon>Bacteroidota</taxon>
        <taxon>Bacteroidia</taxon>
        <taxon>Bacteroidales</taxon>
        <taxon>Tannerellaceae</taxon>
        <taxon>Parabacteroides</taxon>
    </lineage>
</organism>
<dbReference type="Proteomes" id="UP000278164">
    <property type="component" value="Unassembled WGS sequence"/>
</dbReference>
<protein>
    <recommendedName>
        <fullName evidence="4">Lipocalin-like domain-containing protein</fullName>
    </recommendedName>
</protein>
<accession>A0A3L7ZJ72</accession>
<evidence type="ECO:0000256" key="1">
    <source>
        <dbReference type="SAM" id="SignalP"/>
    </source>
</evidence>
<evidence type="ECO:0000313" key="3">
    <source>
        <dbReference type="Proteomes" id="UP000278164"/>
    </source>
</evidence>
<reference evidence="2 3" key="1">
    <citation type="submission" date="2018-09" db="EMBL/GenBank/DDBJ databases">
        <title>Murine metabolic-syndrome-specific gut microbial biobank.</title>
        <authorList>
            <person name="Liu C."/>
        </authorList>
    </citation>
    <scope>NUCLEOTIDE SEQUENCE [LARGE SCALE GENOMIC DNA]</scope>
    <source>
        <strain evidence="2 3">8-P5</strain>
    </source>
</reference>
<evidence type="ECO:0000313" key="2">
    <source>
        <dbReference type="EMBL" id="RLT71944.1"/>
    </source>
</evidence>
<dbReference type="AlphaFoldDB" id="A0A3L7ZJ72"/>
<sequence length="138" mass="15411">MNYQLKLWSMILLLNIGLLASCSDDDNDSEPILAASELLQTTWNACVCDYDADGKEVVNEEYLIVEFLTETQGKSINGEGSGDPSAVWDLYYCIDGRIITFKNSALVGNWTVIEKSKNRIVLQSYRPEKSVAALTKLH</sequence>
<dbReference type="OrthoDB" id="1094269at2"/>
<gene>
    <name evidence="2" type="ORF">D7V78_18545</name>
</gene>
<dbReference type="EMBL" id="RAYI01000075">
    <property type="protein sequence ID" value="RLT71944.1"/>
    <property type="molecule type" value="Genomic_DNA"/>
</dbReference>
<evidence type="ECO:0008006" key="4">
    <source>
        <dbReference type="Google" id="ProtNLM"/>
    </source>
</evidence>
<comment type="caution">
    <text evidence="2">The sequence shown here is derived from an EMBL/GenBank/DDBJ whole genome shotgun (WGS) entry which is preliminary data.</text>
</comment>
<feature type="signal peptide" evidence="1">
    <location>
        <begin position="1"/>
        <end position="20"/>
    </location>
</feature>
<dbReference type="PROSITE" id="PS51257">
    <property type="entry name" value="PROKAR_LIPOPROTEIN"/>
    <property type="match status" value="1"/>
</dbReference>